<sequence>MKQWMAALAAALTATTMAGAAHAGDWTGKEIRLAVDPTYPPLEYKQPDGTLTGFGIDITNALCAELHARCVWVESSFDGMIPGLLARKFDVIASSMTITPKRMQQIAFTNRISNAPARLIARKGSPLLPTAASLKGKRVGVEQGSAQADYAIANWQPAGVQIESYQNQDQVYADLVTGRLDAAFQASIAASDGFLKKPQGKDFMFVGAAIDDAKYFGQGDGLGLRKQDTELRDAFNRALATILANGTYQRINRKYFDFDIYGAK</sequence>
<comment type="similarity">
    <text evidence="2">Belongs to the bacterial solute-binding protein 3 family.</text>
</comment>
<keyword evidence="3" id="KW-0813">Transport</keyword>
<evidence type="ECO:0000256" key="2">
    <source>
        <dbReference type="ARBA" id="ARBA00010333"/>
    </source>
</evidence>
<accession>A0A106N4L8</accession>
<evidence type="ECO:0000313" key="8">
    <source>
        <dbReference type="EMBL" id="KAB0675135.1"/>
    </source>
</evidence>
<dbReference type="EMBL" id="VZOL01000169">
    <property type="protein sequence ID" value="KAB0675135.1"/>
    <property type="molecule type" value="Genomic_DNA"/>
</dbReference>
<evidence type="ECO:0000313" key="9">
    <source>
        <dbReference type="EMBL" id="KWN18062.1"/>
    </source>
</evidence>
<comment type="subcellular location">
    <subcellularLocation>
        <location evidence="1">Periplasm</location>
    </subcellularLocation>
</comment>
<organism evidence="9 10">
    <name type="scientific">Burkholderia territorii</name>
    <dbReference type="NCBI Taxonomy" id="1503055"/>
    <lineage>
        <taxon>Bacteria</taxon>
        <taxon>Pseudomonadati</taxon>
        <taxon>Pseudomonadota</taxon>
        <taxon>Betaproteobacteria</taxon>
        <taxon>Burkholderiales</taxon>
        <taxon>Burkholderiaceae</taxon>
        <taxon>Burkholderia</taxon>
        <taxon>Burkholderia cepacia complex</taxon>
    </lineage>
</organism>
<name>A0A106N4L8_9BURK</name>
<dbReference type="AlphaFoldDB" id="A0A106N4L8"/>
<keyword evidence="4 6" id="KW-0732">Signal</keyword>
<dbReference type="Gene3D" id="3.40.190.10">
    <property type="entry name" value="Periplasmic binding protein-like II"/>
    <property type="match status" value="2"/>
</dbReference>
<evidence type="ECO:0000313" key="10">
    <source>
        <dbReference type="Proteomes" id="UP000068016"/>
    </source>
</evidence>
<dbReference type="SMART" id="SM00062">
    <property type="entry name" value="PBPb"/>
    <property type="match status" value="1"/>
</dbReference>
<evidence type="ECO:0000256" key="3">
    <source>
        <dbReference type="ARBA" id="ARBA00022448"/>
    </source>
</evidence>
<dbReference type="GO" id="GO:0030288">
    <property type="term" value="C:outer membrane-bounded periplasmic space"/>
    <property type="evidence" value="ECO:0007669"/>
    <property type="project" value="InterPro"/>
</dbReference>
<feature type="signal peptide" evidence="6">
    <location>
        <begin position="1"/>
        <end position="23"/>
    </location>
</feature>
<dbReference type="InterPro" id="IPR005768">
    <property type="entry name" value="Lys_Arg_Orn-bd"/>
</dbReference>
<reference evidence="8 11" key="2">
    <citation type="submission" date="2019-09" db="EMBL/GenBank/DDBJ databases">
        <title>Draft genome sequences of 48 bacterial type strains from the CCUG.</title>
        <authorList>
            <person name="Tunovic T."/>
            <person name="Pineiro-Iglesias B."/>
            <person name="Unosson C."/>
            <person name="Inganas E."/>
            <person name="Ohlen M."/>
            <person name="Cardew S."/>
            <person name="Jensie-Markopoulos S."/>
            <person name="Salva-Serra F."/>
            <person name="Jaen-Luchoro D."/>
            <person name="Karlsson R."/>
            <person name="Svensson-Stadler L."/>
            <person name="Chun J."/>
            <person name="Moore E."/>
        </authorList>
    </citation>
    <scope>NUCLEOTIDE SEQUENCE [LARGE SCALE GENOMIC DNA]</scope>
    <source>
        <strain evidence="8 11">CCUG 65687</strain>
    </source>
</reference>
<dbReference type="InterPro" id="IPR001638">
    <property type="entry name" value="Solute-binding_3/MltF_N"/>
</dbReference>
<evidence type="ECO:0000256" key="4">
    <source>
        <dbReference type="ARBA" id="ARBA00022729"/>
    </source>
</evidence>
<dbReference type="Proteomes" id="UP000473571">
    <property type="component" value="Unassembled WGS sequence"/>
</dbReference>
<reference evidence="9 10" key="1">
    <citation type="submission" date="2015-11" db="EMBL/GenBank/DDBJ databases">
        <title>Expanding the genomic diversity of Burkholderia species for the development of highly accurate diagnostics.</title>
        <authorList>
            <person name="Sahl J."/>
            <person name="Keim P."/>
            <person name="Wagner D."/>
        </authorList>
    </citation>
    <scope>NUCLEOTIDE SEQUENCE [LARGE SCALE GENOMIC DNA]</scope>
    <source>
        <strain evidence="9 10">MSMB793WGS</strain>
    </source>
</reference>
<protein>
    <submittedName>
        <fullName evidence="9">ABC transporter substrate-binding protein</fullName>
    </submittedName>
</protein>
<dbReference type="SUPFAM" id="SSF53850">
    <property type="entry name" value="Periplasmic binding protein-like II"/>
    <property type="match status" value="1"/>
</dbReference>
<dbReference type="Proteomes" id="UP000068016">
    <property type="component" value="Unassembled WGS sequence"/>
</dbReference>
<dbReference type="RefSeq" id="WP_059502428.1">
    <property type="nucleotide sequence ID" value="NZ_CABVPO010000033.1"/>
</dbReference>
<dbReference type="Pfam" id="PF00497">
    <property type="entry name" value="SBP_bac_3"/>
    <property type="match status" value="1"/>
</dbReference>
<feature type="domain" description="Solute-binding protein family 3/N-terminal" evidence="7">
    <location>
        <begin position="30"/>
        <end position="259"/>
    </location>
</feature>
<evidence type="ECO:0000259" key="7">
    <source>
        <dbReference type="SMART" id="SM00062"/>
    </source>
</evidence>
<gene>
    <name evidence="8" type="ORF">F7R13_14685</name>
    <name evidence="9" type="ORF">WT83_11320</name>
</gene>
<evidence type="ECO:0000256" key="5">
    <source>
        <dbReference type="ARBA" id="ARBA00022764"/>
    </source>
</evidence>
<proteinExistence type="inferred from homology"/>
<evidence type="ECO:0000256" key="6">
    <source>
        <dbReference type="SAM" id="SignalP"/>
    </source>
</evidence>
<comment type="caution">
    <text evidence="9">The sequence shown here is derived from an EMBL/GenBank/DDBJ whole genome shotgun (WGS) entry which is preliminary data.</text>
</comment>
<dbReference type="NCBIfam" id="TIGR01096">
    <property type="entry name" value="3A0103s03R"/>
    <property type="match status" value="1"/>
</dbReference>
<dbReference type="PANTHER" id="PTHR35936:SF13">
    <property type="entry name" value="HISTIDINE-BINDING PERIPLASMIC PROTEIN"/>
    <property type="match status" value="1"/>
</dbReference>
<dbReference type="EMBL" id="LPLZ01000033">
    <property type="protein sequence ID" value="KWN18062.1"/>
    <property type="molecule type" value="Genomic_DNA"/>
</dbReference>
<evidence type="ECO:0000256" key="1">
    <source>
        <dbReference type="ARBA" id="ARBA00004418"/>
    </source>
</evidence>
<evidence type="ECO:0000313" key="11">
    <source>
        <dbReference type="Proteomes" id="UP000473571"/>
    </source>
</evidence>
<keyword evidence="5" id="KW-0574">Periplasm</keyword>
<feature type="chain" id="PRO_5041523996" evidence="6">
    <location>
        <begin position="24"/>
        <end position="264"/>
    </location>
</feature>
<dbReference type="PANTHER" id="PTHR35936">
    <property type="entry name" value="MEMBRANE-BOUND LYTIC MUREIN TRANSGLYCOSYLASE F"/>
    <property type="match status" value="1"/>
</dbReference>
<dbReference type="CDD" id="cd13703">
    <property type="entry name" value="PBP2_HisJ_LAO"/>
    <property type="match status" value="1"/>
</dbReference>